<evidence type="ECO:0000256" key="7">
    <source>
        <dbReference type="ARBA" id="ARBA00022840"/>
    </source>
</evidence>
<feature type="domain" description="Protein kinase" evidence="12">
    <location>
        <begin position="167"/>
        <end position="541"/>
    </location>
</feature>
<keyword evidence="4" id="KW-0808">Transferase</keyword>
<feature type="region of interest" description="Disordered" evidence="11">
    <location>
        <begin position="253"/>
        <end position="279"/>
    </location>
</feature>
<dbReference type="PROSITE" id="PS00108">
    <property type="entry name" value="PROTEIN_KINASE_ST"/>
    <property type="match status" value="1"/>
</dbReference>
<evidence type="ECO:0000256" key="11">
    <source>
        <dbReference type="SAM" id="MobiDB-lite"/>
    </source>
</evidence>
<dbReference type="GO" id="GO:0005524">
    <property type="term" value="F:ATP binding"/>
    <property type="evidence" value="ECO:0007669"/>
    <property type="project" value="UniProtKB-KW"/>
</dbReference>
<dbReference type="Pfam" id="PF00069">
    <property type="entry name" value="Pkinase"/>
    <property type="match status" value="2"/>
</dbReference>
<evidence type="ECO:0000259" key="12">
    <source>
        <dbReference type="PROSITE" id="PS50011"/>
    </source>
</evidence>
<dbReference type="PROSITE" id="PS50011">
    <property type="entry name" value="PROTEIN_KINASE_DOM"/>
    <property type="match status" value="1"/>
</dbReference>
<dbReference type="PANTHER" id="PTHR11042">
    <property type="entry name" value="EUKARYOTIC TRANSLATION INITIATION FACTOR 2-ALPHA KINASE EIF2-ALPHA KINASE -RELATED"/>
    <property type="match status" value="1"/>
</dbReference>
<dbReference type="Gene3D" id="3.30.200.20">
    <property type="entry name" value="Phosphorylase Kinase, domain 1"/>
    <property type="match status" value="1"/>
</dbReference>
<dbReference type="InterPro" id="IPR011009">
    <property type="entry name" value="Kinase-like_dom_sf"/>
</dbReference>
<keyword evidence="10" id="KW-0175">Coiled coil</keyword>
<evidence type="ECO:0000256" key="1">
    <source>
        <dbReference type="ARBA" id="ARBA00012513"/>
    </source>
</evidence>
<evidence type="ECO:0000256" key="8">
    <source>
        <dbReference type="ARBA" id="ARBA00037982"/>
    </source>
</evidence>
<dbReference type="GO" id="GO:0005634">
    <property type="term" value="C:nucleus"/>
    <property type="evidence" value="ECO:0007669"/>
    <property type="project" value="TreeGrafter"/>
</dbReference>
<dbReference type="OMA" id="RECMWEE"/>
<dbReference type="GO" id="GO:0004694">
    <property type="term" value="F:eukaryotic translation initiation factor 2alpha kinase activity"/>
    <property type="evidence" value="ECO:0007669"/>
    <property type="project" value="TreeGrafter"/>
</dbReference>
<protein>
    <recommendedName>
        <fullName evidence="1">non-specific serine/threonine protein kinase</fullName>
        <ecNumber evidence="1">2.7.11.1</ecNumber>
    </recommendedName>
    <alternativeName>
        <fullName evidence="9">Heme-regulated eukaryotic initiation factor eIF-2-alpha kinase</fullName>
    </alternativeName>
</protein>
<keyword evidence="2" id="KW-0723">Serine/threonine-protein kinase</keyword>
<feature type="compositionally biased region" description="Low complexity" evidence="11">
    <location>
        <begin position="257"/>
        <end position="276"/>
    </location>
</feature>
<name>A0A7R8UY08_HERIL</name>
<evidence type="ECO:0000256" key="6">
    <source>
        <dbReference type="ARBA" id="ARBA00022777"/>
    </source>
</evidence>
<dbReference type="AlphaFoldDB" id="A0A7R8UY08"/>
<dbReference type="SUPFAM" id="SSF56112">
    <property type="entry name" value="Protein kinase-like (PK-like)"/>
    <property type="match status" value="1"/>
</dbReference>
<dbReference type="GO" id="GO:0005737">
    <property type="term" value="C:cytoplasm"/>
    <property type="evidence" value="ECO:0007669"/>
    <property type="project" value="TreeGrafter"/>
</dbReference>
<dbReference type="InterPro" id="IPR050339">
    <property type="entry name" value="CC_SR_Kinase"/>
</dbReference>
<evidence type="ECO:0000256" key="3">
    <source>
        <dbReference type="ARBA" id="ARBA00022553"/>
    </source>
</evidence>
<proteinExistence type="inferred from homology"/>
<dbReference type="Pfam" id="PF22949">
    <property type="entry name" value="HRI2_3H"/>
    <property type="match status" value="1"/>
</dbReference>
<evidence type="ECO:0000313" key="13">
    <source>
        <dbReference type="EMBL" id="CAD7088626.1"/>
    </source>
</evidence>
<keyword evidence="3" id="KW-0597">Phosphoprotein</keyword>
<dbReference type="SMART" id="SM00220">
    <property type="entry name" value="S_TKc"/>
    <property type="match status" value="1"/>
</dbReference>
<evidence type="ECO:0000256" key="10">
    <source>
        <dbReference type="SAM" id="Coils"/>
    </source>
</evidence>
<accession>A0A7R8UY08</accession>
<sequence>MKVIDIGDADMNWDNIKTITEFDGDLSLHDAPTISVRSQDGSGDGTPSSPRYTDQKNISELTAGKPTTSTSLLIESLVHLLCVCLENDPQVSNQSYHAICEQLAKINLIDDSYSMKEFEEMRSEYQMQIYKIIRAVGGHEIPTSLPTMIAGNSYPIETCWSRYHREFDEVEFIAGGGFGKVFKARHKLDCIEYAIKQIKIHSTTIKLCHLAEVKTIASLNHPNVVQYKAAWLEPYVIDKNRFNMIESEGHDFSEFDTNNSTSTRTNSSNSDSSYSSLRRPTIHRSTIDDSSSFIQFEHSHELTVEHSHELTNDNDFTTSSCHQVMCKYESNSIEETTRKKQKLAILYIQMSLCQITLRQWLDDRNARDSMEEYYCEFFKKRTDICHLDIVYDLFYQLLSGLNYIHSRNIIHHDIKPSNIFLEMESDGRLIAQLGDFGLACPLQNGHQGMVLGTPLYAAPEQLEGECNPKSDIYSLGVVLIELLIKFGTDMERVRTIENARKGILPTILNKRSSKLIQSLLSHERIRPTTKDLMEVFRKINLEQNVRAFRASESNRPTRNDKKVTELYNEINVLRENTETISSKMHDLQRQVDEQNKEILELKTSVAEKDNEIALLRTQLLQYQMVNLKC</sequence>
<evidence type="ECO:0000256" key="4">
    <source>
        <dbReference type="ARBA" id="ARBA00022679"/>
    </source>
</evidence>
<evidence type="ECO:0000256" key="5">
    <source>
        <dbReference type="ARBA" id="ARBA00022741"/>
    </source>
</evidence>
<dbReference type="Gene3D" id="1.10.510.10">
    <property type="entry name" value="Transferase(Phosphotransferase) domain 1"/>
    <property type="match status" value="1"/>
</dbReference>
<keyword evidence="6" id="KW-0418">Kinase</keyword>
<organism evidence="13 14">
    <name type="scientific">Hermetia illucens</name>
    <name type="common">Black soldier fly</name>
    <dbReference type="NCBI Taxonomy" id="343691"/>
    <lineage>
        <taxon>Eukaryota</taxon>
        <taxon>Metazoa</taxon>
        <taxon>Ecdysozoa</taxon>
        <taxon>Arthropoda</taxon>
        <taxon>Hexapoda</taxon>
        <taxon>Insecta</taxon>
        <taxon>Pterygota</taxon>
        <taxon>Neoptera</taxon>
        <taxon>Endopterygota</taxon>
        <taxon>Diptera</taxon>
        <taxon>Brachycera</taxon>
        <taxon>Stratiomyomorpha</taxon>
        <taxon>Stratiomyidae</taxon>
        <taxon>Hermetiinae</taxon>
        <taxon>Hermetia</taxon>
    </lineage>
</organism>
<dbReference type="InParanoid" id="A0A7R8UY08"/>
<dbReference type="OrthoDB" id="1405469at2759"/>
<dbReference type="Proteomes" id="UP000594454">
    <property type="component" value="Chromosome 4"/>
</dbReference>
<evidence type="ECO:0000256" key="9">
    <source>
        <dbReference type="ARBA" id="ARBA00042914"/>
    </source>
</evidence>
<dbReference type="InterPro" id="IPR054521">
    <property type="entry name" value="HRI2_3H"/>
</dbReference>
<reference evidence="13 14" key="1">
    <citation type="submission" date="2020-11" db="EMBL/GenBank/DDBJ databases">
        <authorList>
            <person name="Wallbank WR R."/>
            <person name="Pardo Diaz C."/>
            <person name="Kozak K."/>
            <person name="Martin S."/>
            <person name="Jiggins C."/>
            <person name="Moest M."/>
            <person name="Warren A I."/>
            <person name="Generalovic N T."/>
            <person name="Byers J.R.P. K."/>
            <person name="Montejo-Kovacevich G."/>
            <person name="Yen C E."/>
        </authorList>
    </citation>
    <scope>NUCLEOTIDE SEQUENCE [LARGE SCALE GENOMIC DNA]</scope>
</reference>
<keyword evidence="5" id="KW-0547">Nucleotide-binding</keyword>
<feature type="compositionally biased region" description="Polar residues" evidence="11">
    <location>
        <begin position="35"/>
        <end position="56"/>
    </location>
</feature>
<dbReference type="EC" id="2.7.11.1" evidence="1"/>
<feature type="region of interest" description="Disordered" evidence="11">
    <location>
        <begin position="34"/>
        <end position="56"/>
    </location>
</feature>
<evidence type="ECO:0000313" key="14">
    <source>
        <dbReference type="Proteomes" id="UP000594454"/>
    </source>
</evidence>
<gene>
    <name evidence="13" type="ORF">HERILL_LOCUS11233</name>
</gene>
<evidence type="ECO:0000256" key="2">
    <source>
        <dbReference type="ARBA" id="ARBA00022527"/>
    </source>
</evidence>
<comment type="similarity">
    <text evidence="8">Belongs to the protein kinase superfamily. Ser/Thr protein kinase family. GCN2 subfamily.</text>
</comment>
<dbReference type="PANTHER" id="PTHR11042:SF187">
    <property type="entry name" value="EUKARYOTIC TRANSLATION INITIATION FACTOR 2-ALPHA KINASE 2"/>
    <property type="match status" value="1"/>
</dbReference>
<dbReference type="InterPro" id="IPR008271">
    <property type="entry name" value="Ser/Thr_kinase_AS"/>
</dbReference>
<feature type="coiled-coil region" evidence="10">
    <location>
        <begin position="570"/>
        <end position="611"/>
    </location>
</feature>
<keyword evidence="14" id="KW-1185">Reference proteome</keyword>
<dbReference type="EMBL" id="LR899012">
    <property type="protein sequence ID" value="CAD7088626.1"/>
    <property type="molecule type" value="Genomic_DNA"/>
</dbReference>
<keyword evidence="7" id="KW-0067">ATP-binding</keyword>
<dbReference type="InterPro" id="IPR000719">
    <property type="entry name" value="Prot_kinase_dom"/>
</dbReference>